<feature type="compositionally biased region" description="Basic and acidic residues" evidence="12">
    <location>
        <begin position="769"/>
        <end position="780"/>
    </location>
</feature>
<feature type="domain" description="Generative cell specific-1/HAP2" evidence="15">
    <location>
        <begin position="49"/>
        <end position="270"/>
    </location>
</feature>
<dbReference type="InterPro" id="IPR005024">
    <property type="entry name" value="Snf7_fam"/>
</dbReference>
<keyword evidence="6 13" id="KW-1133">Transmembrane helix</keyword>
<keyword evidence="9" id="KW-1015">Disulfide bond</keyword>
<evidence type="ECO:0000313" key="16">
    <source>
        <dbReference type="EMBL" id="SBS81181.1"/>
    </source>
</evidence>
<dbReference type="InterPro" id="IPR040326">
    <property type="entry name" value="HAP2/GCS1"/>
</dbReference>
<dbReference type="Pfam" id="PF03357">
    <property type="entry name" value="Snf7"/>
    <property type="match status" value="1"/>
</dbReference>
<dbReference type="AlphaFoldDB" id="A0A1A8VLJ9"/>
<proteinExistence type="inferred from homology"/>
<dbReference type="InterPro" id="IPR018928">
    <property type="entry name" value="HAP2/GCS1_dom"/>
</dbReference>
<evidence type="ECO:0000256" key="4">
    <source>
        <dbReference type="ARBA" id="ARBA00022692"/>
    </source>
</evidence>
<feature type="region of interest" description="Disordered" evidence="12">
    <location>
        <begin position="694"/>
        <end position="866"/>
    </location>
</feature>
<evidence type="ECO:0000256" key="10">
    <source>
        <dbReference type="ARBA" id="ARBA00023279"/>
    </source>
</evidence>
<accession>A0A1A8VLJ9</accession>
<gene>
    <name evidence="16" type="ORF">POVCU2_0008900</name>
</gene>
<evidence type="ECO:0000256" key="7">
    <source>
        <dbReference type="ARBA" id="ARBA00023121"/>
    </source>
</evidence>
<feature type="compositionally biased region" description="Basic residues" evidence="12">
    <location>
        <begin position="781"/>
        <end position="792"/>
    </location>
</feature>
<keyword evidence="11" id="KW-0175">Coiled coil</keyword>
<evidence type="ECO:0000259" key="15">
    <source>
        <dbReference type="Pfam" id="PF10699"/>
    </source>
</evidence>
<feature type="compositionally biased region" description="Polar residues" evidence="12">
    <location>
        <begin position="816"/>
        <end position="825"/>
    </location>
</feature>
<comment type="subcellular location">
    <subcellularLocation>
        <location evidence="1">Cell membrane</location>
        <topology evidence="1">Single-pass type I membrane protein</topology>
    </subcellularLocation>
</comment>
<dbReference type="GO" id="GO:0007338">
    <property type="term" value="P:single fertilization"/>
    <property type="evidence" value="ECO:0007669"/>
    <property type="project" value="UniProtKB-KW"/>
</dbReference>
<name>A0A1A8VLJ9_PLAOA</name>
<comment type="similarity">
    <text evidence="2">Belongs to the HAP2/GCS1 family.</text>
</comment>
<reference evidence="17" key="1">
    <citation type="submission" date="2016-05" db="EMBL/GenBank/DDBJ databases">
        <authorList>
            <person name="Naeem Raeece"/>
        </authorList>
    </citation>
    <scope>NUCLEOTIDE SEQUENCE [LARGE SCALE GENOMIC DNA]</scope>
</reference>
<evidence type="ECO:0000256" key="6">
    <source>
        <dbReference type="ARBA" id="ARBA00022989"/>
    </source>
</evidence>
<evidence type="ECO:0000256" key="9">
    <source>
        <dbReference type="ARBA" id="ARBA00023157"/>
    </source>
</evidence>
<dbReference type="PANTHER" id="PTHR31764">
    <property type="entry name" value="PROTEIN HAPLESS 2"/>
    <property type="match status" value="1"/>
</dbReference>
<evidence type="ECO:0000256" key="5">
    <source>
        <dbReference type="ARBA" id="ARBA00022729"/>
    </source>
</evidence>
<keyword evidence="5 14" id="KW-0732">Signal</keyword>
<dbReference type="EMBL" id="FLQU01000130">
    <property type="protein sequence ID" value="SBS81181.1"/>
    <property type="molecule type" value="Genomic_DNA"/>
</dbReference>
<protein>
    <recommendedName>
        <fullName evidence="15">Generative cell specific-1/HAP2 domain-containing protein</fullName>
    </recommendedName>
</protein>
<feature type="coiled-coil region" evidence="11">
    <location>
        <begin position="1013"/>
        <end position="1054"/>
    </location>
</feature>
<evidence type="ECO:0000256" key="13">
    <source>
        <dbReference type="SAM" id="Phobius"/>
    </source>
</evidence>
<dbReference type="GO" id="GO:0005886">
    <property type="term" value="C:plasma membrane"/>
    <property type="evidence" value="ECO:0007669"/>
    <property type="project" value="UniProtKB-SubCell"/>
</dbReference>
<dbReference type="Pfam" id="PF10699">
    <property type="entry name" value="HAP2-GCS1"/>
    <property type="match status" value="1"/>
</dbReference>
<feature type="signal peptide" evidence="14">
    <location>
        <begin position="1"/>
        <end position="15"/>
    </location>
</feature>
<keyword evidence="3" id="KW-1003">Cell membrane</keyword>
<keyword evidence="7" id="KW-0446">Lipid-binding</keyword>
<evidence type="ECO:0000256" key="2">
    <source>
        <dbReference type="ARBA" id="ARBA00010929"/>
    </source>
</evidence>
<feature type="compositionally biased region" description="Basic and acidic residues" evidence="12">
    <location>
        <begin position="694"/>
        <end position="742"/>
    </location>
</feature>
<evidence type="ECO:0000256" key="1">
    <source>
        <dbReference type="ARBA" id="ARBA00004251"/>
    </source>
</evidence>
<evidence type="ECO:0000256" key="11">
    <source>
        <dbReference type="SAM" id="Coils"/>
    </source>
</evidence>
<keyword evidence="10" id="KW-0278">Fertilization</keyword>
<keyword evidence="8 13" id="KW-0472">Membrane</keyword>
<dbReference type="Proteomes" id="UP000078560">
    <property type="component" value="Unassembled WGS sequence"/>
</dbReference>
<feature type="transmembrane region" description="Helical" evidence="13">
    <location>
        <begin position="602"/>
        <end position="623"/>
    </location>
</feature>
<dbReference type="Gene3D" id="6.10.140.1230">
    <property type="match status" value="1"/>
</dbReference>
<feature type="region of interest" description="Disordered" evidence="12">
    <location>
        <begin position="291"/>
        <end position="316"/>
    </location>
</feature>
<evidence type="ECO:0000313" key="17">
    <source>
        <dbReference type="Proteomes" id="UP000078560"/>
    </source>
</evidence>
<keyword evidence="4 13" id="KW-0812">Transmembrane</keyword>
<dbReference type="GO" id="GO:0008289">
    <property type="term" value="F:lipid binding"/>
    <property type="evidence" value="ECO:0007669"/>
    <property type="project" value="UniProtKB-KW"/>
</dbReference>
<evidence type="ECO:0000256" key="12">
    <source>
        <dbReference type="SAM" id="MobiDB-lite"/>
    </source>
</evidence>
<feature type="compositionally biased region" description="Basic residues" evidence="12">
    <location>
        <begin position="752"/>
        <end position="768"/>
    </location>
</feature>
<evidence type="ECO:0000256" key="14">
    <source>
        <dbReference type="SAM" id="SignalP"/>
    </source>
</evidence>
<feature type="compositionally biased region" description="Basic residues" evidence="12">
    <location>
        <begin position="840"/>
        <end position="855"/>
    </location>
</feature>
<dbReference type="PANTHER" id="PTHR31764:SF0">
    <property type="entry name" value="GENERATIVE CELL SPECIFIC-1_HAP2 DOMAIN-CONTAINING PROTEIN"/>
    <property type="match status" value="1"/>
</dbReference>
<evidence type="ECO:0000256" key="8">
    <source>
        <dbReference type="ARBA" id="ARBA00023136"/>
    </source>
</evidence>
<evidence type="ECO:0000256" key="3">
    <source>
        <dbReference type="ARBA" id="ARBA00022475"/>
    </source>
</evidence>
<organism evidence="16 17">
    <name type="scientific">Plasmodium ovale curtisi</name>
    <dbReference type="NCBI Taxonomy" id="864141"/>
    <lineage>
        <taxon>Eukaryota</taxon>
        <taxon>Sar</taxon>
        <taxon>Alveolata</taxon>
        <taxon>Apicomplexa</taxon>
        <taxon>Aconoidasida</taxon>
        <taxon>Haemosporida</taxon>
        <taxon>Plasmodiidae</taxon>
        <taxon>Plasmodium</taxon>
        <taxon>Plasmodium (Plasmodium)</taxon>
    </lineage>
</organism>
<feature type="chain" id="PRO_5013131069" description="Generative cell specific-1/HAP2 domain-containing protein" evidence="14">
    <location>
        <begin position="16"/>
        <end position="1213"/>
    </location>
</feature>
<sequence>MGILLFLYCISAVNEYGASRKKEIGKKNLKDLCEEKKQLHEHMEGQLKCFCCYCHHNDYVFPLYSHLKYKREKLSFCGKKDKEDIVLTLSCLKKNEKTYHGFFIQQNSNFFMLNVTLHQFDFNDEFFISRNDKSAMERKTYILDSTNSEIDDEVFNVKLRFPVERTYRGDSIKGSYLFLDADIFKERVTLEDSFVDEGVLEGSLVLSSNNVDEHGKTCNKVLPYPSVWDKEKGFCLHKRNHCFNKQLSHFVRLENQLNEKKKTFYNYVFFVIRKSYLRSHIDIGETQEGRRIEEGNDEVGNLTNGQHGNDDESSGRNCKDEVNLLMCIERNFYIGLEKRKNNFIEVKSHNGEELYISDGEKKGGGREREGERGESVSFVHPLSNCYDFDHLLKKDCTVYVSVWNIEDVDKEVEISINCEKEIVKDVSTLKRKMTLCRKCENTVVINFEPIRNLLLTPCTVLITKDVPEEVATQEEAADAKEVSIVSESEGGRKKRGNIRERMQRRENGEAHILFEAVEGSGSKDTAASNTAASWGWKKMKKEEGKTKKYIITNAPITFEVPKEVLQRHIKQLNFLQDADDSVITYKRKFINFMKKAENIAKIILLFFFLIAVVILVIPSISIFKNFSMNTKWFHKLKTIRMLILWKIHDIGRVIIKKVPYKLLRFMKKVTKGVVKLISNVFLKFRKNEHLIDHMYRQKQERQRKNDEKKKASMEKSQRRKKEKEELRRSRYQKLLENEKRFEEEMEEEARRASKKKRENGRAKKHRDRKQLERKHIERMGMKKKHLRGKTRRHTGESTRECCSPSCDSDNLDLEKNYTSSPSESRFGSPDDAQTGEKQHRSYHSHRQGTNRKKKLEKQNGGKTSVHASLSIGMGKSQNINRVQLEISALPRGLQLHVYLFVQKIPNVLCVEQFIGGMVSRTDGSPTPLAMHGKGGKDEKECNSIKLCKGIAPYVKDSHLTIKKINLKDISEFATYTNVESCSWNATTISPFISVTVQSHPHKVGESYFSKDIEECLREEKRKLNRSIRELEREIYKLENDKNNIEKKIKMYVNKNDITLIRTLAKDFVHIKNTISKFNKIKSYLFSMKIKLQSVKSSEQLSKNLKNMNMVIKKVNNYLKLENINNCINEFQKENNKVNLKEDMLDDLFETLNYDIDIEEEEDIIVSKVLDSIGVNLNSKLGEIPYLKQSLKEEDINTFNETNIEERINNLKRG</sequence>
<dbReference type="GO" id="GO:0007034">
    <property type="term" value="P:vacuolar transport"/>
    <property type="evidence" value="ECO:0007669"/>
    <property type="project" value="InterPro"/>
</dbReference>